<dbReference type="EMBL" id="SJPK01000011">
    <property type="protein sequence ID" value="TWT59236.1"/>
    <property type="molecule type" value="Genomic_DNA"/>
</dbReference>
<feature type="binding site" evidence="10">
    <location>
        <position position="190"/>
    </location>
    <ligand>
        <name>thiamine diphosphate</name>
        <dbReference type="ChEBI" id="CHEBI:58937"/>
    </ligand>
</feature>
<evidence type="ECO:0000313" key="13">
    <source>
        <dbReference type="Proteomes" id="UP000318053"/>
    </source>
</evidence>
<keyword evidence="4 10" id="KW-0808">Transferase</keyword>
<comment type="caution">
    <text evidence="12">The sequence shown here is derived from an EMBL/GenBank/DDBJ whole genome shotgun (WGS) entry which is preliminary data.</text>
</comment>
<evidence type="ECO:0000256" key="9">
    <source>
        <dbReference type="ARBA" id="ARBA00023229"/>
    </source>
</evidence>
<proteinExistence type="inferred from homology"/>
<comment type="subunit">
    <text evidence="3 10">Homodimer.</text>
</comment>
<keyword evidence="13" id="KW-1185">Reference proteome</keyword>
<feature type="binding site" evidence="10">
    <location>
        <position position="190"/>
    </location>
    <ligand>
        <name>Mg(2+)</name>
        <dbReference type="ChEBI" id="CHEBI:18420"/>
    </ligand>
</feature>
<feature type="binding site" evidence="10">
    <location>
        <position position="384"/>
    </location>
    <ligand>
        <name>thiamine diphosphate</name>
        <dbReference type="ChEBI" id="CHEBI:58937"/>
    </ligand>
</feature>
<dbReference type="InterPro" id="IPR020826">
    <property type="entry name" value="Transketolase_BS"/>
</dbReference>
<reference evidence="12 13" key="1">
    <citation type="submission" date="2019-02" db="EMBL/GenBank/DDBJ databases">
        <title>Deep-cultivation of Planctomycetes and their phenomic and genomic characterization uncovers novel biology.</title>
        <authorList>
            <person name="Wiegand S."/>
            <person name="Jogler M."/>
            <person name="Boedeker C."/>
            <person name="Pinto D."/>
            <person name="Vollmers J."/>
            <person name="Rivas-Marin E."/>
            <person name="Kohn T."/>
            <person name="Peeters S.H."/>
            <person name="Heuer A."/>
            <person name="Rast P."/>
            <person name="Oberbeckmann S."/>
            <person name="Bunk B."/>
            <person name="Jeske O."/>
            <person name="Meyerdierks A."/>
            <person name="Storesund J.E."/>
            <person name="Kallscheuer N."/>
            <person name="Luecker S."/>
            <person name="Lage O.M."/>
            <person name="Pohl T."/>
            <person name="Merkel B.J."/>
            <person name="Hornburger P."/>
            <person name="Mueller R.-W."/>
            <person name="Bruemmer F."/>
            <person name="Labrenz M."/>
            <person name="Spormann A.M."/>
            <person name="Op Den Camp H."/>
            <person name="Overmann J."/>
            <person name="Amann R."/>
            <person name="Jetten M.S.M."/>
            <person name="Mascher T."/>
            <person name="Medema M.H."/>
            <person name="Devos D.P."/>
            <person name="Kaster A.-K."/>
            <person name="Ovreas L."/>
            <person name="Rohde M."/>
            <person name="Galperin M.Y."/>
            <person name="Jogler C."/>
        </authorList>
    </citation>
    <scope>NUCLEOTIDE SEQUENCE [LARGE SCALE GENOMIC DNA]</scope>
    <source>
        <strain evidence="12 13">CA85</strain>
    </source>
</reference>
<dbReference type="HAMAP" id="MF_00315">
    <property type="entry name" value="DXP_synth"/>
    <property type="match status" value="1"/>
</dbReference>
<organism evidence="12 13">
    <name type="scientific">Allorhodopirellula solitaria</name>
    <dbReference type="NCBI Taxonomy" id="2527987"/>
    <lineage>
        <taxon>Bacteria</taxon>
        <taxon>Pseudomonadati</taxon>
        <taxon>Planctomycetota</taxon>
        <taxon>Planctomycetia</taxon>
        <taxon>Pirellulales</taxon>
        <taxon>Pirellulaceae</taxon>
        <taxon>Allorhodopirellula</taxon>
    </lineage>
</organism>
<dbReference type="SMART" id="SM00861">
    <property type="entry name" value="Transket_pyr"/>
    <property type="match status" value="1"/>
</dbReference>
<dbReference type="EC" id="2.2.1.7" evidence="10"/>
<dbReference type="GO" id="GO:0005829">
    <property type="term" value="C:cytosol"/>
    <property type="evidence" value="ECO:0007669"/>
    <property type="project" value="TreeGrafter"/>
</dbReference>
<dbReference type="PANTHER" id="PTHR43322">
    <property type="entry name" value="1-D-DEOXYXYLULOSE 5-PHOSPHATE SYNTHASE-RELATED"/>
    <property type="match status" value="1"/>
</dbReference>
<dbReference type="CDD" id="cd07033">
    <property type="entry name" value="TPP_PYR_DXS_TK_like"/>
    <property type="match status" value="1"/>
</dbReference>
<evidence type="ECO:0000256" key="3">
    <source>
        <dbReference type="ARBA" id="ARBA00011738"/>
    </source>
</evidence>
<sequence length="642" mass="69559">MNANEPQTTPDTDARHPLLGGLQDARALSSMSSEQLAEIGVEIRDVLCNLLATRTAHFASNLGVVELCLALHSEFNFLDDRLIWDTGHQIYPHKLVTGRYGQFETIRTHGGLMGYPNPAESDYDLFMTGHAGSSISTAVGLRSGDILTGHDSRRTVAVIGDGAFPSGIVFEALNNAGASQEDLTIVLNDNKMSICHRTGAVASYLDRLRNNPFYTGLKHEVGRLLDHVPMFGDPAERLLAQMKEGVKAGLLGGMLFEELNIRYIGPIDGHDIGLLRKYLKLCKETPGPVLLHVVTEKGHGYKPAAEDPVFFHTPPAFEDRGGTPVTRGSEGRPPYTVHARDAIGEVMKRDDRVTVITAAMCQGNKLEPVREHFPKRFFDVGICEAHAVAFAAGQCKSGMRPIVDIYSTFLQRSYDHIFQEVVLQDLPVVFMLDRAGLTGPDGPTHHGVYDIAYMRVFPNLALMAPGYAAELPLMLDAALAHDHPTGIRYPKASALELTHTPAPIEIGKAEWIREGEDGTIVAYGAMLEQAMEAAAALEGELSVGVVNARFVKPIDHEMVARSMADGRFAVTLEEGTIMGGFASAFLESAADQGLDTRNIHRLALPDAFVEHGDRSDLLADCSLSAEGIAETCRSAASSVSSV</sequence>
<evidence type="ECO:0000259" key="11">
    <source>
        <dbReference type="SMART" id="SM00861"/>
    </source>
</evidence>
<dbReference type="InterPro" id="IPR005475">
    <property type="entry name" value="Transketolase-like_Pyr-bd"/>
</dbReference>
<dbReference type="Pfam" id="PF02779">
    <property type="entry name" value="Transket_pyr"/>
    <property type="match status" value="1"/>
</dbReference>
<feature type="binding site" evidence="10">
    <location>
        <begin position="162"/>
        <end position="163"/>
    </location>
    <ligand>
        <name>thiamine diphosphate</name>
        <dbReference type="ChEBI" id="CHEBI:58937"/>
    </ligand>
</feature>
<keyword evidence="6 10" id="KW-0460">Magnesium</keyword>
<keyword evidence="8 10" id="KW-0786">Thiamine pyrophosphate</keyword>
<comment type="catalytic activity">
    <reaction evidence="10">
        <text>D-glyceraldehyde 3-phosphate + pyruvate + H(+) = 1-deoxy-D-xylulose 5-phosphate + CO2</text>
        <dbReference type="Rhea" id="RHEA:12605"/>
        <dbReference type="ChEBI" id="CHEBI:15361"/>
        <dbReference type="ChEBI" id="CHEBI:15378"/>
        <dbReference type="ChEBI" id="CHEBI:16526"/>
        <dbReference type="ChEBI" id="CHEBI:57792"/>
        <dbReference type="ChEBI" id="CHEBI:59776"/>
        <dbReference type="EC" id="2.2.1.7"/>
    </reaction>
</comment>
<dbReference type="InterPro" id="IPR009014">
    <property type="entry name" value="Transketo_C/PFOR_II"/>
</dbReference>
<evidence type="ECO:0000256" key="1">
    <source>
        <dbReference type="ARBA" id="ARBA00004980"/>
    </source>
</evidence>
<name>A0A5C5X897_9BACT</name>
<dbReference type="Gene3D" id="3.40.50.920">
    <property type="match status" value="1"/>
</dbReference>
<dbReference type="Proteomes" id="UP000318053">
    <property type="component" value="Unassembled WGS sequence"/>
</dbReference>
<comment type="cofactor">
    <cofactor evidence="10">
        <name>thiamine diphosphate</name>
        <dbReference type="ChEBI" id="CHEBI:58937"/>
    </cofactor>
    <text evidence="10">Binds 1 thiamine pyrophosphate per subunit.</text>
</comment>
<dbReference type="OrthoDB" id="9803371at2"/>
<evidence type="ECO:0000256" key="8">
    <source>
        <dbReference type="ARBA" id="ARBA00023052"/>
    </source>
</evidence>
<dbReference type="AlphaFoldDB" id="A0A5C5X897"/>
<evidence type="ECO:0000256" key="4">
    <source>
        <dbReference type="ARBA" id="ARBA00022679"/>
    </source>
</evidence>
<evidence type="ECO:0000256" key="2">
    <source>
        <dbReference type="ARBA" id="ARBA00011081"/>
    </source>
</evidence>
<evidence type="ECO:0000256" key="10">
    <source>
        <dbReference type="HAMAP-Rule" id="MF_00315"/>
    </source>
</evidence>
<dbReference type="SUPFAM" id="SSF52922">
    <property type="entry name" value="TK C-terminal domain-like"/>
    <property type="match status" value="1"/>
</dbReference>
<keyword evidence="9 10" id="KW-0414">Isoprene biosynthesis</keyword>
<dbReference type="UniPathway" id="UPA00064">
    <property type="reaction ID" value="UER00091"/>
</dbReference>
<dbReference type="PANTHER" id="PTHR43322:SF5">
    <property type="entry name" value="1-DEOXY-D-XYLULOSE-5-PHOSPHATE SYNTHASE, CHLOROPLASTIC"/>
    <property type="match status" value="1"/>
</dbReference>
<evidence type="ECO:0000256" key="5">
    <source>
        <dbReference type="ARBA" id="ARBA00022723"/>
    </source>
</evidence>
<evidence type="ECO:0000313" key="12">
    <source>
        <dbReference type="EMBL" id="TWT59236.1"/>
    </source>
</evidence>
<dbReference type="NCBIfam" id="TIGR00204">
    <property type="entry name" value="dxs"/>
    <property type="match status" value="1"/>
</dbReference>
<dbReference type="PROSITE" id="PS00802">
    <property type="entry name" value="TRANSKETOLASE_2"/>
    <property type="match status" value="1"/>
</dbReference>
<dbReference type="NCBIfam" id="NF003933">
    <property type="entry name" value="PRK05444.2-2"/>
    <property type="match status" value="1"/>
</dbReference>
<feature type="domain" description="Transketolase-like pyrimidine-binding" evidence="11">
    <location>
        <begin position="333"/>
        <end position="497"/>
    </location>
</feature>
<dbReference type="RefSeq" id="WP_146392832.1">
    <property type="nucleotide sequence ID" value="NZ_SJPK01000011.1"/>
</dbReference>
<feature type="binding site" evidence="10">
    <location>
        <begin position="129"/>
        <end position="131"/>
    </location>
    <ligand>
        <name>thiamine diphosphate</name>
        <dbReference type="ChEBI" id="CHEBI:58937"/>
    </ligand>
</feature>
<feature type="binding site" evidence="10">
    <location>
        <position position="88"/>
    </location>
    <ligand>
        <name>thiamine diphosphate</name>
        <dbReference type="ChEBI" id="CHEBI:58937"/>
    </ligand>
</feature>
<gene>
    <name evidence="10 12" type="primary">dxs</name>
    <name evidence="12" type="ORF">CA85_39320</name>
</gene>
<dbReference type="GO" id="GO:0008661">
    <property type="term" value="F:1-deoxy-D-xylulose-5-phosphate synthase activity"/>
    <property type="evidence" value="ECO:0007669"/>
    <property type="project" value="UniProtKB-UniRule"/>
</dbReference>
<dbReference type="Pfam" id="PF02780">
    <property type="entry name" value="Transketolase_C"/>
    <property type="match status" value="1"/>
</dbReference>
<dbReference type="GO" id="GO:0009228">
    <property type="term" value="P:thiamine biosynthetic process"/>
    <property type="evidence" value="ECO:0007669"/>
    <property type="project" value="UniProtKB-UniRule"/>
</dbReference>
<feature type="binding site" evidence="10">
    <location>
        <position position="301"/>
    </location>
    <ligand>
        <name>thiamine diphosphate</name>
        <dbReference type="ChEBI" id="CHEBI:58937"/>
    </ligand>
</feature>
<comment type="cofactor">
    <cofactor evidence="10">
        <name>Mg(2+)</name>
        <dbReference type="ChEBI" id="CHEBI:18420"/>
    </cofactor>
    <text evidence="10">Binds 1 Mg(2+) ion per subunit.</text>
</comment>
<dbReference type="GO" id="GO:0016114">
    <property type="term" value="P:terpenoid biosynthetic process"/>
    <property type="evidence" value="ECO:0007669"/>
    <property type="project" value="UniProtKB-UniRule"/>
</dbReference>
<dbReference type="InterPro" id="IPR033248">
    <property type="entry name" value="Transketolase_C"/>
</dbReference>
<accession>A0A5C5X897</accession>
<dbReference type="GO" id="GO:0030976">
    <property type="term" value="F:thiamine pyrophosphate binding"/>
    <property type="evidence" value="ECO:0007669"/>
    <property type="project" value="UniProtKB-UniRule"/>
</dbReference>
<keyword evidence="7 10" id="KW-0784">Thiamine biosynthesis</keyword>
<dbReference type="FunFam" id="3.40.50.920:FF:000002">
    <property type="entry name" value="1-deoxy-D-xylulose-5-phosphate synthase"/>
    <property type="match status" value="1"/>
</dbReference>
<comment type="function">
    <text evidence="10">Catalyzes the acyloin condensation reaction between C atoms 2 and 3 of pyruvate and glyceraldehyde 3-phosphate to yield 1-deoxy-D-xylulose-5-phosphate (DXP).</text>
</comment>
<dbReference type="InterPro" id="IPR005477">
    <property type="entry name" value="Dxylulose-5-P_synthase"/>
</dbReference>
<dbReference type="GO" id="GO:0019288">
    <property type="term" value="P:isopentenyl diphosphate biosynthetic process, methylerythritol 4-phosphate pathway"/>
    <property type="evidence" value="ECO:0007669"/>
    <property type="project" value="TreeGrafter"/>
</dbReference>
<protein>
    <recommendedName>
        <fullName evidence="10">1-deoxy-D-xylulose-5-phosphate synthase</fullName>
        <ecNumber evidence="10">2.2.1.7</ecNumber>
    </recommendedName>
    <alternativeName>
        <fullName evidence="10">1-deoxyxylulose-5-phosphate synthase</fullName>
        <shortName evidence="10">DXP synthase</shortName>
        <shortName evidence="10">DXPS</shortName>
    </alternativeName>
</protein>
<dbReference type="CDD" id="cd02007">
    <property type="entry name" value="TPP_DXS"/>
    <property type="match status" value="1"/>
</dbReference>
<feature type="binding site" evidence="10">
    <location>
        <position position="161"/>
    </location>
    <ligand>
        <name>Mg(2+)</name>
        <dbReference type="ChEBI" id="CHEBI:18420"/>
    </ligand>
</feature>
<keyword evidence="5 10" id="KW-0479">Metal-binding</keyword>
<comment type="similarity">
    <text evidence="2 10">Belongs to the transketolase family. DXPS subfamily.</text>
</comment>
<comment type="pathway">
    <text evidence="1 10">Metabolic intermediate biosynthesis; 1-deoxy-D-xylulose 5-phosphate biosynthesis; 1-deoxy-D-xylulose 5-phosphate from D-glyceraldehyde 3-phosphate and pyruvate: step 1/1.</text>
</comment>
<evidence type="ECO:0000256" key="7">
    <source>
        <dbReference type="ARBA" id="ARBA00022977"/>
    </source>
</evidence>
<dbReference type="SUPFAM" id="SSF52518">
    <property type="entry name" value="Thiamin diphosphate-binding fold (THDP-binding)"/>
    <property type="match status" value="2"/>
</dbReference>
<dbReference type="InterPro" id="IPR029061">
    <property type="entry name" value="THDP-binding"/>
</dbReference>
<dbReference type="GO" id="GO:0000287">
    <property type="term" value="F:magnesium ion binding"/>
    <property type="evidence" value="ECO:0007669"/>
    <property type="project" value="UniProtKB-UniRule"/>
</dbReference>
<evidence type="ECO:0000256" key="6">
    <source>
        <dbReference type="ARBA" id="ARBA00022842"/>
    </source>
</evidence>
<dbReference type="Gene3D" id="3.40.50.970">
    <property type="match status" value="2"/>
</dbReference>
<dbReference type="Pfam" id="PF13292">
    <property type="entry name" value="DXP_synthase_N"/>
    <property type="match status" value="1"/>
</dbReference>